<dbReference type="SUPFAM" id="SSF53597">
    <property type="entry name" value="Dihydrofolate reductase-like"/>
    <property type="match status" value="1"/>
</dbReference>
<comment type="catalytic activity">
    <reaction evidence="13">
        <text>5-amino-6-(5-phospho-D-ribitylamino)uracil + NADP(+) = 5-amino-6-(5-phospho-D-ribosylamino)uracil + NADPH + H(+)</text>
        <dbReference type="Rhea" id="RHEA:17845"/>
        <dbReference type="ChEBI" id="CHEBI:15378"/>
        <dbReference type="ChEBI" id="CHEBI:57783"/>
        <dbReference type="ChEBI" id="CHEBI:58349"/>
        <dbReference type="ChEBI" id="CHEBI:58421"/>
        <dbReference type="ChEBI" id="CHEBI:58453"/>
        <dbReference type="EC" id="1.1.1.193"/>
    </reaction>
</comment>
<comment type="function">
    <text evidence="1 13">Converts 2,5-diamino-6-(ribosylamino)-4(3h)-pyrimidinone 5'-phosphate into 5-amino-6-(ribosylamino)-2,4(1h,3h)-pyrimidinedione 5'-phosphate.</text>
</comment>
<comment type="similarity">
    <text evidence="5 13">In the C-terminal section; belongs to the HTP reductase family.</text>
</comment>
<proteinExistence type="inferred from homology"/>
<comment type="cofactor">
    <cofactor evidence="13 16">
        <name>Zn(2+)</name>
        <dbReference type="ChEBI" id="CHEBI:29105"/>
    </cofactor>
    <text evidence="13 16">Binds 1 zinc ion.</text>
</comment>
<comment type="pathway">
    <text evidence="3 13">Cofactor biosynthesis; riboflavin biosynthesis; 5-amino-6-(D-ribitylamino)uracil from GTP: step 3/4.</text>
</comment>
<evidence type="ECO:0000256" key="12">
    <source>
        <dbReference type="ARBA" id="ARBA00023268"/>
    </source>
</evidence>
<feature type="binding site" evidence="16">
    <location>
        <position position="76"/>
    </location>
    <ligand>
        <name>Zn(2+)</name>
        <dbReference type="ChEBI" id="CHEBI:29105"/>
        <note>catalytic</note>
    </ligand>
</feature>
<feature type="domain" description="CMP/dCMP-type deaminase" evidence="17">
    <location>
        <begin position="2"/>
        <end position="124"/>
    </location>
</feature>
<dbReference type="UniPathway" id="UPA00275">
    <property type="reaction ID" value="UER00401"/>
</dbReference>
<feature type="binding site" evidence="15">
    <location>
        <position position="155"/>
    </location>
    <ligand>
        <name>NADP(+)</name>
        <dbReference type="ChEBI" id="CHEBI:58349"/>
    </ligand>
</feature>
<keyword evidence="8 13" id="KW-0378">Hydrolase</keyword>
<evidence type="ECO:0000256" key="11">
    <source>
        <dbReference type="ARBA" id="ARBA00023002"/>
    </source>
</evidence>
<evidence type="ECO:0000256" key="14">
    <source>
        <dbReference type="PIRSR" id="PIRSR006769-1"/>
    </source>
</evidence>
<feature type="binding site" evidence="15">
    <location>
        <begin position="306"/>
        <end position="312"/>
    </location>
    <ligand>
        <name>NADP(+)</name>
        <dbReference type="ChEBI" id="CHEBI:58349"/>
    </ligand>
</feature>
<evidence type="ECO:0000313" key="18">
    <source>
        <dbReference type="EMBL" id="AFP84435.1"/>
    </source>
</evidence>
<evidence type="ECO:0000259" key="17">
    <source>
        <dbReference type="PROSITE" id="PS51747"/>
    </source>
</evidence>
<dbReference type="Pfam" id="PF01872">
    <property type="entry name" value="RibD_C"/>
    <property type="match status" value="1"/>
</dbReference>
<keyword evidence="9 13" id="KW-0862">Zinc</keyword>
<evidence type="ECO:0000256" key="13">
    <source>
        <dbReference type="PIRNR" id="PIRNR006769"/>
    </source>
</evidence>
<feature type="binding site" evidence="15">
    <location>
        <position position="208"/>
    </location>
    <ligand>
        <name>substrate</name>
    </ligand>
</feature>
<dbReference type="EC" id="3.5.4.26" evidence="13"/>
<evidence type="ECO:0000256" key="9">
    <source>
        <dbReference type="ARBA" id="ARBA00022833"/>
    </source>
</evidence>
<feature type="binding site" evidence="16">
    <location>
        <position position="51"/>
    </location>
    <ligand>
        <name>Zn(2+)</name>
        <dbReference type="ChEBI" id="CHEBI:29105"/>
        <note>catalytic</note>
    </ligand>
</feature>
<evidence type="ECO:0000256" key="5">
    <source>
        <dbReference type="ARBA" id="ARBA00007417"/>
    </source>
</evidence>
<feature type="active site" description="Proton donor" evidence="14">
    <location>
        <position position="53"/>
    </location>
</feature>
<dbReference type="InterPro" id="IPR011549">
    <property type="entry name" value="RibD_C"/>
</dbReference>
<evidence type="ECO:0000256" key="1">
    <source>
        <dbReference type="ARBA" id="ARBA00002151"/>
    </source>
</evidence>
<reference evidence="18 19" key="1">
    <citation type="journal article" date="2012" name="Mol. Biol. Evol.">
        <title>Genome reduction and co-evolution between the primary and secondary bacterial symbionts of psyllids.</title>
        <authorList>
            <person name="Sloan D.B."/>
            <person name="Moran N.A."/>
        </authorList>
    </citation>
    <scope>NUCLEOTIDE SEQUENCE [LARGE SCALE GENOMIC DNA]</scope>
    <source>
        <strain evidence="18">Ceuc_S</strain>
    </source>
</reference>
<gene>
    <name evidence="18" type="ORF">A359_00280</name>
</gene>
<comment type="catalytic activity">
    <reaction evidence="13">
        <text>2,5-diamino-6-hydroxy-4-(5-phosphoribosylamino)-pyrimidine + H2O + H(+) = 5-amino-6-(5-phospho-D-ribosylamino)uracil + NH4(+)</text>
        <dbReference type="Rhea" id="RHEA:21868"/>
        <dbReference type="ChEBI" id="CHEBI:15377"/>
        <dbReference type="ChEBI" id="CHEBI:15378"/>
        <dbReference type="ChEBI" id="CHEBI:28938"/>
        <dbReference type="ChEBI" id="CHEBI:58453"/>
        <dbReference type="ChEBI" id="CHEBI:58614"/>
        <dbReference type="EC" id="3.5.4.26"/>
    </reaction>
</comment>
<dbReference type="Gene3D" id="3.40.140.10">
    <property type="entry name" value="Cytidine Deaminase, domain 2"/>
    <property type="match status" value="1"/>
</dbReference>
<dbReference type="InterPro" id="IPR002734">
    <property type="entry name" value="RibDG_C"/>
</dbReference>
<dbReference type="InterPro" id="IPR016192">
    <property type="entry name" value="APOBEC/CMP_deaminase_Zn-bd"/>
</dbReference>
<dbReference type="STRING" id="1199245.A359_00280"/>
<dbReference type="PROSITE" id="PS00903">
    <property type="entry name" value="CYT_DCMP_DEAMINASES_1"/>
    <property type="match status" value="1"/>
</dbReference>
<dbReference type="NCBIfam" id="TIGR00227">
    <property type="entry name" value="ribD_Cterm"/>
    <property type="match status" value="1"/>
</dbReference>
<evidence type="ECO:0000256" key="8">
    <source>
        <dbReference type="ARBA" id="ARBA00022801"/>
    </source>
</evidence>
<dbReference type="InterPro" id="IPR024072">
    <property type="entry name" value="DHFR-like_dom_sf"/>
</dbReference>
<keyword evidence="11 13" id="KW-0560">Oxidoreductase</keyword>
<dbReference type="GO" id="GO:0008835">
    <property type="term" value="F:diaminohydroxyphosphoribosylaminopyrimidine deaminase activity"/>
    <property type="evidence" value="ECO:0007669"/>
    <property type="project" value="UniProtKB-EC"/>
</dbReference>
<dbReference type="PANTHER" id="PTHR38011">
    <property type="entry name" value="DIHYDROFOLATE REDUCTASE FAMILY PROTEIN (AFU_ORTHOLOGUE AFUA_8G06820)"/>
    <property type="match status" value="1"/>
</dbReference>
<dbReference type="CDD" id="cd01284">
    <property type="entry name" value="Riboflavin_deaminase-reductase"/>
    <property type="match status" value="1"/>
</dbReference>
<dbReference type="AlphaFoldDB" id="J3TWS0"/>
<comment type="similarity">
    <text evidence="4 13">In the N-terminal section; belongs to the cytidine and deoxycytidylate deaminase family.</text>
</comment>
<dbReference type="PIRSF" id="PIRSF006769">
    <property type="entry name" value="RibD"/>
    <property type="match status" value="1"/>
</dbReference>
<dbReference type="InterPro" id="IPR002125">
    <property type="entry name" value="CMP_dCMP_dom"/>
</dbReference>
<feature type="binding site" evidence="15">
    <location>
        <position position="185"/>
    </location>
    <ligand>
        <name>substrate</name>
    </ligand>
</feature>
<dbReference type="InterPro" id="IPR016193">
    <property type="entry name" value="Cytidine_deaminase-like"/>
</dbReference>
<evidence type="ECO:0000256" key="15">
    <source>
        <dbReference type="PIRSR" id="PIRSR006769-2"/>
    </source>
</evidence>
<dbReference type="PANTHER" id="PTHR38011:SF7">
    <property type="entry name" value="2,5-DIAMINO-6-RIBOSYLAMINO-4(3H)-PYRIMIDINONE 5'-PHOSPHATE REDUCTASE"/>
    <property type="match status" value="1"/>
</dbReference>
<dbReference type="Pfam" id="PF00383">
    <property type="entry name" value="dCMP_cyt_deam_1"/>
    <property type="match status" value="1"/>
</dbReference>
<name>J3TWS0_9ENTR</name>
<dbReference type="PATRIC" id="fig|1199245.3.peg.33"/>
<feature type="binding site" evidence="15">
    <location>
        <position position="169"/>
    </location>
    <ligand>
        <name>NADP(+)</name>
        <dbReference type="ChEBI" id="CHEBI:58349"/>
    </ligand>
</feature>
<keyword evidence="6 13" id="KW-0686">Riboflavin biosynthesis</keyword>
<dbReference type="OrthoDB" id="9800865at2"/>
<dbReference type="GO" id="GO:0008703">
    <property type="term" value="F:5-amino-6-(5-phosphoribosylamino)uracil reductase activity"/>
    <property type="evidence" value="ECO:0007669"/>
    <property type="project" value="UniProtKB-EC"/>
</dbReference>
<dbReference type="SUPFAM" id="SSF53927">
    <property type="entry name" value="Cytidine deaminase-like"/>
    <property type="match status" value="1"/>
</dbReference>
<evidence type="ECO:0000256" key="3">
    <source>
        <dbReference type="ARBA" id="ARBA00004910"/>
    </source>
</evidence>
<evidence type="ECO:0000256" key="7">
    <source>
        <dbReference type="ARBA" id="ARBA00022723"/>
    </source>
</evidence>
<dbReference type="EC" id="1.1.1.193" evidence="13"/>
<dbReference type="Gene3D" id="3.40.430.10">
    <property type="entry name" value="Dihydrofolate Reductase, subunit A"/>
    <property type="match status" value="1"/>
</dbReference>
<feature type="binding site" evidence="15">
    <location>
        <position position="171"/>
    </location>
    <ligand>
        <name>NADP(+)</name>
        <dbReference type="ChEBI" id="CHEBI:58349"/>
    </ligand>
</feature>
<evidence type="ECO:0000256" key="16">
    <source>
        <dbReference type="PIRSR" id="PIRSR006769-3"/>
    </source>
</evidence>
<keyword evidence="7 13" id="KW-0479">Metal-binding</keyword>
<dbReference type="RefSeq" id="WP_014887734.1">
    <property type="nucleotide sequence ID" value="NC_018419.1"/>
</dbReference>
<comment type="pathway">
    <text evidence="2 13">Cofactor biosynthesis; riboflavin biosynthesis; 5-amino-6-(D-ribitylamino)uracil from GTP: step 2/4.</text>
</comment>
<sequence>MKNDEVFLSRTFDLARRGRFNTAPNPNVGCVIVLDGRIVGEGYHQRAGEAHAEVYALHMAGETARGATVYVSLEPCSHHGRTRPCVDALIDAGVVRVVAAMLDPNPKVAGRGFCRLKNAGIEVRHSLMLSEAEAVNPGFLKRMRTGLPWIRLKLAASLDGRTAMASGESKWITSPEARQDVQRWRAESDAILSTAATVIADDPALTVRWQSLPKTVQDLCPKTQLHQPVRVIIDSANRITPSHRIAQEQGRTWLARLSPDDRLWPASVEQLQLQSCKKTGRSRLDLLSLMMQLGRRQINNAWVEAGADLSGALLSAGLVDELILYQSPQLLGSDARPLFLLPGMKKLFETPRFTLLDVRRIGPDIRMRLKPLKRS</sequence>
<dbReference type="Proteomes" id="UP000003936">
    <property type="component" value="Chromosome"/>
</dbReference>
<evidence type="ECO:0000256" key="10">
    <source>
        <dbReference type="ARBA" id="ARBA00022857"/>
    </source>
</evidence>
<feature type="binding site" evidence="15">
    <location>
        <position position="235"/>
    </location>
    <ligand>
        <name>NADP(+)</name>
        <dbReference type="ChEBI" id="CHEBI:58349"/>
    </ligand>
</feature>
<dbReference type="GO" id="GO:0008270">
    <property type="term" value="F:zinc ion binding"/>
    <property type="evidence" value="ECO:0007669"/>
    <property type="project" value="InterPro"/>
</dbReference>
<dbReference type="NCBIfam" id="TIGR00326">
    <property type="entry name" value="eubact_ribD"/>
    <property type="match status" value="1"/>
</dbReference>
<feature type="binding site" evidence="15">
    <location>
        <position position="201"/>
    </location>
    <ligand>
        <name>NADP(+)</name>
        <dbReference type="ChEBI" id="CHEBI:58349"/>
    </ligand>
</feature>
<dbReference type="GO" id="GO:0050661">
    <property type="term" value="F:NADP binding"/>
    <property type="evidence" value="ECO:0007669"/>
    <property type="project" value="InterPro"/>
</dbReference>
<keyword evidence="12" id="KW-0511">Multifunctional enzyme</keyword>
<dbReference type="FunFam" id="3.40.140.10:FF:000025">
    <property type="entry name" value="Riboflavin biosynthesis protein RibD"/>
    <property type="match status" value="1"/>
</dbReference>
<protein>
    <recommendedName>
        <fullName evidence="13">Riboflavin biosynthesis protein RibD</fullName>
    </recommendedName>
    <domain>
        <recommendedName>
            <fullName evidence="13">Diaminohydroxyphosphoribosylaminopyrimidine deaminase</fullName>
            <shortName evidence="13">DRAP deaminase</shortName>
            <ecNumber evidence="13">3.5.4.26</ecNumber>
        </recommendedName>
        <alternativeName>
            <fullName evidence="13">Riboflavin-specific deaminase</fullName>
        </alternativeName>
    </domain>
    <domain>
        <recommendedName>
            <fullName evidence="13">5-amino-6-(5-phosphoribosylamino)uracil reductase</fullName>
            <ecNumber evidence="13">1.1.1.193</ecNumber>
        </recommendedName>
        <alternativeName>
            <fullName evidence="13">HTP reductase</fullName>
        </alternativeName>
    </domain>
</protein>
<keyword evidence="19" id="KW-1185">Reference proteome</keyword>
<organism evidence="18 19">
    <name type="scientific">secondary endosymbiont of Ctenarytaina eucalypti</name>
    <dbReference type="NCBI Taxonomy" id="1199245"/>
    <lineage>
        <taxon>Bacteria</taxon>
        <taxon>Pseudomonadati</taxon>
        <taxon>Pseudomonadota</taxon>
        <taxon>Gammaproteobacteria</taxon>
        <taxon>Enterobacterales</taxon>
        <taxon>Enterobacteriaceae</taxon>
        <taxon>aphid secondary symbionts</taxon>
    </lineage>
</organism>
<feature type="binding site" evidence="15">
    <location>
        <position position="205"/>
    </location>
    <ligand>
        <name>substrate</name>
    </ligand>
</feature>
<accession>J3TWS0</accession>
<keyword evidence="10 13" id="KW-0521">NADP</keyword>
<dbReference type="NCBIfam" id="NF008052">
    <property type="entry name" value="PRK10786.1"/>
    <property type="match status" value="1"/>
</dbReference>
<feature type="binding site" evidence="15">
    <location>
        <position position="304"/>
    </location>
    <ligand>
        <name>substrate</name>
    </ligand>
</feature>
<dbReference type="KEGG" id="sect:A359_00280"/>
<dbReference type="GO" id="GO:0009231">
    <property type="term" value="P:riboflavin biosynthetic process"/>
    <property type="evidence" value="ECO:0007669"/>
    <property type="project" value="UniProtKB-UniPathway"/>
</dbReference>
<dbReference type="HOGENOM" id="CLU_036590_1_2_6"/>
<dbReference type="EMBL" id="CP003546">
    <property type="protein sequence ID" value="AFP84435.1"/>
    <property type="molecule type" value="Genomic_DNA"/>
</dbReference>
<evidence type="ECO:0000313" key="19">
    <source>
        <dbReference type="Proteomes" id="UP000003936"/>
    </source>
</evidence>
<evidence type="ECO:0000256" key="4">
    <source>
        <dbReference type="ARBA" id="ARBA00005259"/>
    </source>
</evidence>
<dbReference type="InterPro" id="IPR050765">
    <property type="entry name" value="Riboflavin_Biosynth_HTPR"/>
</dbReference>
<evidence type="ECO:0000256" key="2">
    <source>
        <dbReference type="ARBA" id="ARBA00004882"/>
    </source>
</evidence>
<dbReference type="PROSITE" id="PS51747">
    <property type="entry name" value="CYT_DCMP_DEAMINASES_2"/>
    <property type="match status" value="1"/>
</dbReference>
<feature type="binding site" evidence="16">
    <location>
        <position position="85"/>
    </location>
    <ligand>
        <name>Zn(2+)</name>
        <dbReference type="ChEBI" id="CHEBI:29105"/>
        <note>catalytic</note>
    </ligand>
</feature>
<evidence type="ECO:0000256" key="6">
    <source>
        <dbReference type="ARBA" id="ARBA00022619"/>
    </source>
</evidence>
<feature type="binding site" evidence="15">
    <location>
        <position position="197"/>
    </location>
    <ligand>
        <name>NADP(+)</name>
        <dbReference type="ChEBI" id="CHEBI:58349"/>
    </ligand>
</feature>
<dbReference type="InterPro" id="IPR004794">
    <property type="entry name" value="Eubact_RibD"/>
</dbReference>